<protein>
    <submittedName>
        <fullName evidence="1">Uncharacterized protein</fullName>
    </submittedName>
</protein>
<dbReference type="EMBL" id="JX100810">
    <property type="protein sequence ID" value="AFU88256.1"/>
    <property type="molecule type" value="Genomic_DNA"/>
</dbReference>
<sequence length="58" mass="6747">MTKRRFKIKTGVRPYPGKVLLASYVDDHFVHGHVIISRRETATGERVYSRSEVEEITE</sequence>
<dbReference type="RefSeq" id="YP_006988620.1">
    <property type="nucleotide sequence ID" value="NC_019406.1"/>
</dbReference>
<accession>K4JSY6</accession>
<keyword evidence="2" id="KW-1185">Reference proteome</keyword>
<organism evidence="1 2">
    <name type="scientific">Caulobacter phage CcrColossus</name>
    <dbReference type="NCBI Taxonomy" id="1211640"/>
    <lineage>
        <taxon>Viruses</taxon>
        <taxon>Duplodnaviria</taxon>
        <taxon>Heunggongvirae</taxon>
        <taxon>Uroviricota</taxon>
        <taxon>Caudoviricetes</taxon>
        <taxon>Jeanschmidtviridae</taxon>
        <taxon>Colossusvirus</taxon>
        <taxon>Colossusvirus colossus</taxon>
    </lineage>
</organism>
<reference evidence="1 2" key="1">
    <citation type="journal article" date="2012" name="BMC Genomics">
        <title>The Caulobacter crescentus phage phiCbK: genomics of a canonical phage.</title>
        <authorList>
            <person name="Gill J.J."/>
            <person name="Berry J.D."/>
            <person name="Russell W.K."/>
            <person name="Lessor L."/>
            <person name="Escobar Garcia D.A."/>
            <person name="Hernandez D."/>
            <person name="Kane A."/>
            <person name="Keene J."/>
            <person name="Maddox M."/>
            <person name="Martin R."/>
            <person name="Mohan S."/>
            <person name="Thorn A.M."/>
            <person name="Russell D.H."/>
            <person name="Young R."/>
        </authorList>
    </citation>
    <scope>NUCLEOTIDE SEQUENCE [LARGE SCALE GENOMIC DNA]</scope>
</reference>
<proteinExistence type="predicted"/>
<dbReference type="Proteomes" id="UP000000463">
    <property type="component" value="Segment"/>
</dbReference>
<gene>
    <name evidence="1" type="ORF">CcrColossus_gp386</name>
</gene>
<name>K4JSY6_9CAUD</name>
<dbReference type="KEGG" id="vg:13995314"/>
<evidence type="ECO:0000313" key="2">
    <source>
        <dbReference type="Proteomes" id="UP000000463"/>
    </source>
</evidence>
<dbReference type="GeneID" id="13995314"/>
<evidence type="ECO:0000313" key="1">
    <source>
        <dbReference type="EMBL" id="AFU88256.1"/>
    </source>
</evidence>